<evidence type="ECO:0000256" key="1">
    <source>
        <dbReference type="ARBA" id="ARBA00022603"/>
    </source>
</evidence>
<dbReference type="SUPFAM" id="SSF53335">
    <property type="entry name" value="S-adenosyl-L-methionine-dependent methyltransferases"/>
    <property type="match status" value="1"/>
</dbReference>
<keyword evidence="1 4" id="KW-0489">Methyltransferase</keyword>
<dbReference type="InterPro" id="IPR029063">
    <property type="entry name" value="SAM-dependent_MTases_sf"/>
</dbReference>
<keyword evidence="2" id="KW-0949">S-adenosyl-L-methionine</keyword>
<evidence type="ECO:0000256" key="2">
    <source>
        <dbReference type="ARBA" id="ARBA00022691"/>
    </source>
</evidence>
<feature type="domain" description="Methyltransferase small" evidence="3">
    <location>
        <begin position="50"/>
        <end position="141"/>
    </location>
</feature>
<dbReference type="Pfam" id="PF05175">
    <property type="entry name" value="MTS"/>
    <property type="match status" value="1"/>
</dbReference>
<dbReference type="EMBL" id="BMZE01000003">
    <property type="protein sequence ID" value="GHA30381.1"/>
    <property type="molecule type" value="Genomic_DNA"/>
</dbReference>
<accession>A0A918VUL2</accession>
<reference evidence="4" key="2">
    <citation type="submission" date="2020-09" db="EMBL/GenBank/DDBJ databases">
        <authorList>
            <person name="Sun Q."/>
            <person name="Kim S."/>
        </authorList>
    </citation>
    <scope>NUCLEOTIDE SEQUENCE</scope>
    <source>
        <strain evidence="4">KCTC 32437</strain>
    </source>
</reference>
<dbReference type="GO" id="GO:0032259">
    <property type="term" value="P:methylation"/>
    <property type="evidence" value="ECO:0007669"/>
    <property type="project" value="UniProtKB-KW"/>
</dbReference>
<dbReference type="Proteomes" id="UP000646579">
    <property type="component" value="Unassembled WGS sequence"/>
</dbReference>
<evidence type="ECO:0000313" key="5">
    <source>
        <dbReference type="Proteomes" id="UP000646579"/>
    </source>
</evidence>
<dbReference type="InterPro" id="IPR007848">
    <property type="entry name" value="Small_mtfrase_dom"/>
</dbReference>
<evidence type="ECO:0000259" key="3">
    <source>
        <dbReference type="Pfam" id="PF05175"/>
    </source>
</evidence>
<dbReference type="GO" id="GO:0008168">
    <property type="term" value="F:methyltransferase activity"/>
    <property type="evidence" value="ECO:0007669"/>
    <property type="project" value="UniProtKB-KW"/>
</dbReference>
<reference evidence="4" key="1">
    <citation type="journal article" date="2014" name="Int. J. Syst. Evol. Microbiol.">
        <title>Complete genome sequence of Corynebacterium casei LMG S-19264T (=DSM 44701T), isolated from a smear-ripened cheese.</title>
        <authorList>
            <consortium name="US DOE Joint Genome Institute (JGI-PGF)"/>
            <person name="Walter F."/>
            <person name="Albersmeier A."/>
            <person name="Kalinowski J."/>
            <person name="Ruckert C."/>
        </authorList>
    </citation>
    <scope>NUCLEOTIDE SEQUENCE</scope>
    <source>
        <strain evidence="4">KCTC 32437</strain>
    </source>
</reference>
<name>A0A918VUL2_9HYPH</name>
<dbReference type="InterPro" id="IPR050210">
    <property type="entry name" value="tRNA_Adenine-N(6)_MTase"/>
</dbReference>
<dbReference type="RefSeq" id="WP_189426321.1">
    <property type="nucleotide sequence ID" value="NZ_BMZE01000003.1"/>
</dbReference>
<keyword evidence="1 4" id="KW-0808">Transferase</keyword>
<gene>
    <name evidence="4" type="ORF">GCM10007989_27670</name>
</gene>
<keyword evidence="5" id="KW-1185">Reference proteome</keyword>
<organism evidence="4 5">
    <name type="scientific">Devosia pacifica</name>
    <dbReference type="NCBI Taxonomy" id="1335967"/>
    <lineage>
        <taxon>Bacteria</taxon>
        <taxon>Pseudomonadati</taxon>
        <taxon>Pseudomonadota</taxon>
        <taxon>Alphaproteobacteria</taxon>
        <taxon>Hyphomicrobiales</taxon>
        <taxon>Devosiaceae</taxon>
        <taxon>Devosia</taxon>
    </lineage>
</organism>
<dbReference type="Gene3D" id="3.40.50.150">
    <property type="entry name" value="Vaccinia Virus protein VP39"/>
    <property type="match status" value="1"/>
</dbReference>
<protein>
    <submittedName>
        <fullName evidence="4">Methyltransferase</fullName>
    </submittedName>
</protein>
<sequence>MSLDHAEDFVKRLEPTEDAFLGGRLAVLQPAKGFRAGLDSVLLGAAVGAGKGRLLDLGAGVGTASLVAMHHNSSLSALLAERDEAILPLTHKNLARNGFSTRAEAICVDVCARGRDRQAAGLEPDAFSRVIANPPFFDEAAGTRAGAARADARHMAAEALDLWVRAAATCAAAGGEIVFIYPAAGLVPLISAFDQRFGAICLLPLSPRPEADATRILVRARKGSRAPLRMLTPRYLHAREGRAFMPEFEAIFRGEARLDW</sequence>
<dbReference type="PANTHER" id="PTHR47739:SF1">
    <property type="entry name" value="TRNA1(VAL) (ADENINE(37)-N6)-METHYLTRANSFERASE"/>
    <property type="match status" value="1"/>
</dbReference>
<evidence type="ECO:0000313" key="4">
    <source>
        <dbReference type="EMBL" id="GHA30381.1"/>
    </source>
</evidence>
<comment type="caution">
    <text evidence="4">The sequence shown here is derived from an EMBL/GenBank/DDBJ whole genome shotgun (WGS) entry which is preliminary data.</text>
</comment>
<proteinExistence type="predicted"/>
<dbReference type="PANTHER" id="PTHR47739">
    <property type="entry name" value="TRNA1(VAL) (ADENINE(37)-N6)-METHYLTRANSFERASE"/>
    <property type="match status" value="1"/>
</dbReference>
<dbReference type="AlphaFoldDB" id="A0A918VUL2"/>